<dbReference type="Proteomes" id="UP000321685">
    <property type="component" value="Unassembled WGS sequence"/>
</dbReference>
<evidence type="ECO:0000313" key="1">
    <source>
        <dbReference type="EMBL" id="GEL26022.1"/>
    </source>
</evidence>
<dbReference type="AlphaFoldDB" id="A0A511DMI0"/>
<dbReference type="EMBL" id="BJVJ01000071">
    <property type="protein sequence ID" value="GEL26022.1"/>
    <property type="molecule type" value="Genomic_DNA"/>
</dbReference>
<name>A0A511DMI0_9PSEU</name>
<gene>
    <name evidence="1" type="ORF">PSU4_49760</name>
</gene>
<evidence type="ECO:0000313" key="2">
    <source>
        <dbReference type="Proteomes" id="UP000321685"/>
    </source>
</evidence>
<sequence>MWTTQAQGSIAAAKLSVPACASLVGVSTAERLRSNNGAHITARNLTVEIGR</sequence>
<reference evidence="1 2" key="1">
    <citation type="submission" date="2019-07" db="EMBL/GenBank/DDBJ databases">
        <title>Whole genome shotgun sequence of Pseudonocardia sulfidoxydans NBRC 16205.</title>
        <authorList>
            <person name="Hosoyama A."/>
            <person name="Uohara A."/>
            <person name="Ohji S."/>
            <person name="Ichikawa N."/>
        </authorList>
    </citation>
    <scope>NUCLEOTIDE SEQUENCE [LARGE SCALE GENOMIC DNA]</scope>
    <source>
        <strain evidence="1 2">NBRC 16205</strain>
    </source>
</reference>
<organism evidence="1 2">
    <name type="scientific">Pseudonocardia sulfidoxydans NBRC 16205</name>
    <dbReference type="NCBI Taxonomy" id="1223511"/>
    <lineage>
        <taxon>Bacteria</taxon>
        <taxon>Bacillati</taxon>
        <taxon>Actinomycetota</taxon>
        <taxon>Actinomycetes</taxon>
        <taxon>Pseudonocardiales</taxon>
        <taxon>Pseudonocardiaceae</taxon>
        <taxon>Pseudonocardia</taxon>
    </lineage>
</organism>
<protein>
    <submittedName>
        <fullName evidence="1">Uncharacterized protein</fullName>
    </submittedName>
</protein>
<proteinExistence type="predicted"/>
<accession>A0A511DMI0</accession>
<keyword evidence="2" id="KW-1185">Reference proteome</keyword>
<comment type="caution">
    <text evidence="1">The sequence shown here is derived from an EMBL/GenBank/DDBJ whole genome shotgun (WGS) entry which is preliminary data.</text>
</comment>